<feature type="compositionally biased region" description="Acidic residues" evidence="1">
    <location>
        <begin position="112"/>
        <end position="128"/>
    </location>
</feature>
<feature type="domain" description="DNA/RNA-binding protein Alba-like" evidence="2">
    <location>
        <begin position="2"/>
        <end position="72"/>
    </location>
</feature>
<feature type="region of interest" description="Disordered" evidence="1">
    <location>
        <begin position="97"/>
        <end position="128"/>
    </location>
</feature>
<evidence type="ECO:0000313" key="3">
    <source>
        <dbReference type="EMBL" id="KAL2071609.1"/>
    </source>
</evidence>
<name>A0ABR4CP57_9HELO</name>
<reference evidence="3 4" key="1">
    <citation type="journal article" date="2024" name="Commun. Biol.">
        <title>Comparative genomic analysis of thermophilic fungi reveals convergent evolutionary adaptations and gene losses.</title>
        <authorList>
            <person name="Steindorff A.S."/>
            <person name="Aguilar-Pontes M.V."/>
            <person name="Robinson A.J."/>
            <person name="Andreopoulos B."/>
            <person name="LaButti K."/>
            <person name="Kuo A."/>
            <person name="Mondo S."/>
            <person name="Riley R."/>
            <person name="Otillar R."/>
            <person name="Haridas S."/>
            <person name="Lipzen A."/>
            <person name="Grimwood J."/>
            <person name="Schmutz J."/>
            <person name="Clum A."/>
            <person name="Reid I.D."/>
            <person name="Moisan M.C."/>
            <person name="Butler G."/>
            <person name="Nguyen T.T.M."/>
            <person name="Dewar K."/>
            <person name="Conant G."/>
            <person name="Drula E."/>
            <person name="Henrissat B."/>
            <person name="Hansel C."/>
            <person name="Singer S."/>
            <person name="Hutchinson M.I."/>
            <person name="de Vries R.P."/>
            <person name="Natvig D.O."/>
            <person name="Powell A.J."/>
            <person name="Tsang A."/>
            <person name="Grigoriev I.V."/>
        </authorList>
    </citation>
    <scope>NUCLEOTIDE SEQUENCE [LARGE SCALE GENOMIC DNA]</scope>
    <source>
        <strain evidence="3 4">CBS 494.80</strain>
    </source>
</reference>
<sequence>MSVISSSNISKKVSRILEILSPQSHSKEGGGDAKDKGKGKVMGKDVVMLYAKAPVACKLVSIVEIVKREVAKEGGKWFAYCGVGEVVAPRAALISPPLGKEKKKGSGHFEDSEGGGEGEREESAEEEAFEVMKTPFERALESEARPKVRAMPVMSLYLSRGRIESLRIVYGEQTNAQEIK</sequence>
<proteinExistence type="predicted"/>
<evidence type="ECO:0000313" key="4">
    <source>
        <dbReference type="Proteomes" id="UP001595075"/>
    </source>
</evidence>
<dbReference type="Pfam" id="PF01918">
    <property type="entry name" value="Alba"/>
    <property type="match status" value="1"/>
</dbReference>
<gene>
    <name evidence="3" type="ORF">VTL71DRAFT_12844</name>
</gene>
<keyword evidence="4" id="KW-1185">Reference proteome</keyword>
<dbReference type="Proteomes" id="UP001595075">
    <property type="component" value="Unassembled WGS sequence"/>
</dbReference>
<evidence type="ECO:0000256" key="1">
    <source>
        <dbReference type="SAM" id="MobiDB-lite"/>
    </source>
</evidence>
<dbReference type="EMBL" id="JAZHXI010000005">
    <property type="protein sequence ID" value="KAL2071609.1"/>
    <property type="molecule type" value="Genomic_DNA"/>
</dbReference>
<dbReference type="InterPro" id="IPR002775">
    <property type="entry name" value="DNA/RNA-bd_Alba-like"/>
</dbReference>
<accession>A0ABR4CP57</accession>
<comment type="caution">
    <text evidence="3">The sequence shown here is derived from an EMBL/GenBank/DDBJ whole genome shotgun (WGS) entry which is preliminary data.</text>
</comment>
<evidence type="ECO:0000259" key="2">
    <source>
        <dbReference type="Pfam" id="PF01918"/>
    </source>
</evidence>
<protein>
    <recommendedName>
        <fullName evidence="2">DNA/RNA-binding protein Alba-like domain-containing protein</fullName>
    </recommendedName>
</protein>
<organism evidence="3 4">
    <name type="scientific">Oculimacula yallundae</name>
    <dbReference type="NCBI Taxonomy" id="86028"/>
    <lineage>
        <taxon>Eukaryota</taxon>
        <taxon>Fungi</taxon>
        <taxon>Dikarya</taxon>
        <taxon>Ascomycota</taxon>
        <taxon>Pezizomycotina</taxon>
        <taxon>Leotiomycetes</taxon>
        <taxon>Helotiales</taxon>
        <taxon>Ploettnerulaceae</taxon>
        <taxon>Oculimacula</taxon>
    </lineage>
</organism>